<accession>A0A5B7ISY7</accession>
<sequence length="53" mass="5648">MASTYLCLQLVYVEFSQFGVRGISKRTGSNPVHGPSIGWAFLIRGSGFLAGGL</sequence>
<evidence type="ECO:0000313" key="1">
    <source>
        <dbReference type="EMBL" id="MPC83294.1"/>
    </source>
</evidence>
<gene>
    <name evidence="1" type="ORF">E2C01_078001</name>
</gene>
<reference evidence="1 2" key="1">
    <citation type="submission" date="2019-05" db="EMBL/GenBank/DDBJ databases">
        <title>Another draft genome of Portunus trituberculatus and its Hox gene families provides insights of decapod evolution.</title>
        <authorList>
            <person name="Jeong J.-H."/>
            <person name="Song I."/>
            <person name="Kim S."/>
            <person name="Choi T."/>
            <person name="Kim D."/>
            <person name="Ryu S."/>
            <person name="Kim W."/>
        </authorList>
    </citation>
    <scope>NUCLEOTIDE SEQUENCE [LARGE SCALE GENOMIC DNA]</scope>
    <source>
        <tissue evidence="1">Muscle</tissue>
    </source>
</reference>
<proteinExistence type="predicted"/>
<keyword evidence="2" id="KW-1185">Reference proteome</keyword>
<dbReference type="Proteomes" id="UP000324222">
    <property type="component" value="Unassembled WGS sequence"/>
</dbReference>
<dbReference type="AlphaFoldDB" id="A0A5B7ISY7"/>
<name>A0A5B7ISY7_PORTR</name>
<organism evidence="1 2">
    <name type="scientific">Portunus trituberculatus</name>
    <name type="common">Swimming crab</name>
    <name type="synonym">Neptunus trituberculatus</name>
    <dbReference type="NCBI Taxonomy" id="210409"/>
    <lineage>
        <taxon>Eukaryota</taxon>
        <taxon>Metazoa</taxon>
        <taxon>Ecdysozoa</taxon>
        <taxon>Arthropoda</taxon>
        <taxon>Crustacea</taxon>
        <taxon>Multicrustacea</taxon>
        <taxon>Malacostraca</taxon>
        <taxon>Eumalacostraca</taxon>
        <taxon>Eucarida</taxon>
        <taxon>Decapoda</taxon>
        <taxon>Pleocyemata</taxon>
        <taxon>Brachyura</taxon>
        <taxon>Eubrachyura</taxon>
        <taxon>Portunoidea</taxon>
        <taxon>Portunidae</taxon>
        <taxon>Portuninae</taxon>
        <taxon>Portunus</taxon>
    </lineage>
</organism>
<comment type="caution">
    <text evidence="1">The sequence shown here is derived from an EMBL/GenBank/DDBJ whole genome shotgun (WGS) entry which is preliminary data.</text>
</comment>
<dbReference type="EMBL" id="VSRR010062114">
    <property type="protein sequence ID" value="MPC83294.1"/>
    <property type="molecule type" value="Genomic_DNA"/>
</dbReference>
<protein>
    <submittedName>
        <fullName evidence="1">Uncharacterized protein</fullName>
    </submittedName>
</protein>
<evidence type="ECO:0000313" key="2">
    <source>
        <dbReference type="Proteomes" id="UP000324222"/>
    </source>
</evidence>